<dbReference type="Proteomes" id="UP001642409">
    <property type="component" value="Unassembled WGS sequence"/>
</dbReference>
<comment type="caution">
    <text evidence="1">The sequence shown here is derived from an EMBL/GenBank/DDBJ whole genome shotgun (WGS) entry which is preliminary data.</text>
</comment>
<organism evidence="1 2">
    <name type="scientific">Hexamita inflata</name>
    <dbReference type="NCBI Taxonomy" id="28002"/>
    <lineage>
        <taxon>Eukaryota</taxon>
        <taxon>Metamonada</taxon>
        <taxon>Diplomonadida</taxon>
        <taxon>Hexamitidae</taxon>
        <taxon>Hexamitinae</taxon>
        <taxon>Hexamita</taxon>
    </lineage>
</organism>
<keyword evidence="2" id="KW-1185">Reference proteome</keyword>
<sequence>MELVSEYIFPGELSVRSNQIQHTTSCYNTGTSFQTIEWPQMLLKLAKTIRRVSLLGSHGKWLEAVLKLNVSQKTRAAIIANQIAISKYHSSNKYITPLHGQHSPRGKDLCVKRPQFLVFQTTL</sequence>
<gene>
    <name evidence="1" type="ORF">HINF_LOCUS9783</name>
</gene>
<proteinExistence type="predicted"/>
<evidence type="ECO:0000313" key="1">
    <source>
        <dbReference type="EMBL" id="CAL5987219.1"/>
    </source>
</evidence>
<dbReference type="EMBL" id="CAXDID020000021">
    <property type="protein sequence ID" value="CAL5987219.1"/>
    <property type="molecule type" value="Genomic_DNA"/>
</dbReference>
<reference evidence="1 2" key="1">
    <citation type="submission" date="2024-07" db="EMBL/GenBank/DDBJ databases">
        <authorList>
            <person name="Akdeniz Z."/>
        </authorList>
    </citation>
    <scope>NUCLEOTIDE SEQUENCE [LARGE SCALE GENOMIC DNA]</scope>
</reference>
<name>A0ABP1H8H3_9EUKA</name>
<accession>A0ABP1H8H3</accession>
<protein>
    <submittedName>
        <fullName evidence="1">Hypothetical_protein</fullName>
    </submittedName>
</protein>
<evidence type="ECO:0000313" key="2">
    <source>
        <dbReference type="Proteomes" id="UP001642409"/>
    </source>
</evidence>